<feature type="region of interest" description="Disordered" evidence="1">
    <location>
        <begin position="23"/>
        <end position="43"/>
    </location>
</feature>
<proteinExistence type="predicted"/>
<evidence type="ECO:0000256" key="1">
    <source>
        <dbReference type="SAM" id="MobiDB-lite"/>
    </source>
</evidence>
<organism evidence="2 3">
    <name type="scientific">Ophiocordyceps unilateralis</name>
    <name type="common">Zombie-ant fungus</name>
    <name type="synonym">Torrubia unilateralis</name>
    <dbReference type="NCBI Taxonomy" id="268505"/>
    <lineage>
        <taxon>Eukaryota</taxon>
        <taxon>Fungi</taxon>
        <taxon>Dikarya</taxon>
        <taxon>Ascomycota</taxon>
        <taxon>Pezizomycotina</taxon>
        <taxon>Sordariomycetes</taxon>
        <taxon>Hypocreomycetidae</taxon>
        <taxon>Hypocreales</taxon>
        <taxon>Ophiocordycipitaceae</taxon>
        <taxon>Ophiocordyceps</taxon>
    </lineage>
</organism>
<protein>
    <recommendedName>
        <fullName evidence="4">Protein kinase domain-containing protein</fullName>
    </recommendedName>
</protein>
<dbReference type="Gene3D" id="1.10.510.10">
    <property type="entry name" value="Transferase(Phosphotransferase) domain 1"/>
    <property type="match status" value="1"/>
</dbReference>
<reference evidence="2 3" key="1">
    <citation type="journal article" date="2015" name="BMC Genomics">
        <title>Gene expression during zombie ant biting behavior reflects the complexity underlying fungal parasitic behavioral manipulation.</title>
        <authorList>
            <person name="de Bekker C."/>
            <person name="Ohm R.A."/>
            <person name="Loreto R.G."/>
            <person name="Sebastian A."/>
            <person name="Albert I."/>
            <person name="Merrow M."/>
            <person name="Brachmann A."/>
            <person name="Hughes D.P."/>
        </authorList>
    </citation>
    <scope>NUCLEOTIDE SEQUENCE [LARGE SCALE GENOMIC DNA]</scope>
    <source>
        <strain evidence="2 3">SC16a</strain>
    </source>
</reference>
<name>A0A2A9P5I4_OPHUN</name>
<sequence>MELSQRSIHDVIHPTAAFSHVTVSEPPMAPSGPSSDSVPWTESSLNPKNRIDSLAPLSKPLWRIDGCTAFGTQLYAVPLFISPVRPYRVDVFIPEPAQLPAKLRKLLDLDITFYTRDESRISQLGITRHVLRILQHWTLAMDDPLSIYRNLPFGSRIVFQNLPKNVADARISVAPTHYLERQLLSVSSLRRFWGEHVELPPTVDIDDVEYLSQLHDSVCLVKIDARIRIFKAITSYTKYMYHELRQLLVMPPHPNVIARPLHLITKRCSFGNKVAVVGFTLENHVHGSLRDLIPFLQLHGQISLADKVKWSLQLASALRHLRETSGDFYYPDLRLDNIVLSESWDAVMIDFEQRGVWCEFAAPEVNAIEYVRLLAVDDEIDPCVRAKYGKLLTGLLPGWEKMGEGEGYTWPSAGYNVAWSCLSRTEHEACEAYMLGRVLWCIFEASSAPQRAAVWLSYRWEPLVEFPDYGATPRPLRHLIDWCTRGRQPGLSKHIVRERDRLVMRHTENTGTSTAEQVLRTARVWWRREISDAERWLKERSEGMRRGDWDENYYDRPTLGQICDALAAIEAEMGLTAA</sequence>
<feature type="compositionally biased region" description="Polar residues" evidence="1">
    <location>
        <begin position="32"/>
        <end position="43"/>
    </location>
</feature>
<dbReference type="AlphaFoldDB" id="A0A2A9P5I4"/>
<accession>A0A2A9P5I4</accession>
<evidence type="ECO:0008006" key="4">
    <source>
        <dbReference type="Google" id="ProtNLM"/>
    </source>
</evidence>
<dbReference type="OrthoDB" id="4062651at2759"/>
<comment type="caution">
    <text evidence="2">The sequence shown here is derived from an EMBL/GenBank/DDBJ whole genome shotgun (WGS) entry which is preliminary data.</text>
</comment>
<dbReference type="EMBL" id="LAZP02000651">
    <property type="protein sequence ID" value="PFH56143.1"/>
    <property type="molecule type" value="Genomic_DNA"/>
</dbReference>
<reference evidence="2 3" key="2">
    <citation type="journal article" date="2017" name="Sci. Rep.">
        <title>Ant-infecting Ophiocordyceps genomes reveal a high diversity of potential behavioral manipulation genes and a possible major role for enterotoxins.</title>
        <authorList>
            <person name="de Bekker C."/>
            <person name="Ohm R.A."/>
            <person name="Evans H.C."/>
            <person name="Brachmann A."/>
            <person name="Hughes D.P."/>
        </authorList>
    </citation>
    <scope>NUCLEOTIDE SEQUENCE [LARGE SCALE GENOMIC DNA]</scope>
    <source>
        <strain evidence="2 3">SC16a</strain>
    </source>
</reference>
<dbReference type="STRING" id="268505.A0A2A9P5I4"/>
<gene>
    <name evidence="2" type="ORF">XA68_17005</name>
</gene>
<evidence type="ECO:0000313" key="2">
    <source>
        <dbReference type="EMBL" id="PFH56143.1"/>
    </source>
</evidence>
<dbReference type="InterPro" id="IPR011009">
    <property type="entry name" value="Kinase-like_dom_sf"/>
</dbReference>
<keyword evidence="3" id="KW-1185">Reference proteome</keyword>
<dbReference type="SUPFAM" id="SSF56112">
    <property type="entry name" value="Protein kinase-like (PK-like)"/>
    <property type="match status" value="1"/>
</dbReference>
<dbReference type="Proteomes" id="UP000037136">
    <property type="component" value="Unassembled WGS sequence"/>
</dbReference>
<evidence type="ECO:0000313" key="3">
    <source>
        <dbReference type="Proteomes" id="UP000037136"/>
    </source>
</evidence>